<dbReference type="PANTHER" id="PTHR12911">
    <property type="entry name" value="SAD1/UNC-84-LIKE PROTEIN-RELATED"/>
    <property type="match status" value="1"/>
</dbReference>
<evidence type="ECO:0000256" key="3">
    <source>
        <dbReference type="ARBA" id="ARBA00022989"/>
    </source>
</evidence>
<dbReference type="CDD" id="cd01650">
    <property type="entry name" value="RT_nLTR_like"/>
    <property type="match status" value="1"/>
</dbReference>
<protein>
    <submittedName>
        <fullName evidence="7">SUN domain-containing protein 1</fullName>
    </submittedName>
</protein>
<keyword evidence="3 5" id="KW-1133">Transmembrane helix</keyword>
<evidence type="ECO:0000256" key="5">
    <source>
        <dbReference type="SAM" id="Phobius"/>
    </source>
</evidence>
<evidence type="ECO:0000313" key="8">
    <source>
        <dbReference type="Proteomes" id="UP000288805"/>
    </source>
</evidence>
<dbReference type="InterPro" id="IPR000477">
    <property type="entry name" value="RT_dom"/>
</dbReference>
<keyword evidence="4 5" id="KW-0472">Membrane</keyword>
<evidence type="ECO:0000256" key="2">
    <source>
        <dbReference type="ARBA" id="ARBA00022692"/>
    </source>
</evidence>
<dbReference type="GO" id="GO:0005635">
    <property type="term" value="C:nuclear envelope"/>
    <property type="evidence" value="ECO:0007669"/>
    <property type="project" value="UniProtKB-ARBA"/>
</dbReference>
<dbReference type="AlphaFoldDB" id="A0A438JCG0"/>
<dbReference type="SUPFAM" id="SSF56672">
    <property type="entry name" value="DNA/RNA polymerases"/>
    <property type="match status" value="1"/>
</dbReference>
<dbReference type="Gene3D" id="2.60.120.260">
    <property type="entry name" value="Galactose-binding domain-like"/>
    <property type="match status" value="1"/>
</dbReference>
<dbReference type="PROSITE" id="PS50878">
    <property type="entry name" value="RT_POL"/>
    <property type="match status" value="1"/>
</dbReference>
<organism evidence="7 8">
    <name type="scientific">Vitis vinifera</name>
    <name type="common">Grape</name>
    <dbReference type="NCBI Taxonomy" id="29760"/>
    <lineage>
        <taxon>Eukaryota</taxon>
        <taxon>Viridiplantae</taxon>
        <taxon>Streptophyta</taxon>
        <taxon>Embryophyta</taxon>
        <taxon>Tracheophyta</taxon>
        <taxon>Spermatophyta</taxon>
        <taxon>Magnoliopsida</taxon>
        <taxon>eudicotyledons</taxon>
        <taxon>Gunneridae</taxon>
        <taxon>Pentapetalae</taxon>
        <taxon>rosids</taxon>
        <taxon>Vitales</taxon>
        <taxon>Vitaceae</taxon>
        <taxon>Viteae</taxon>
        <taxon>Vitis</taxon>
    </lineage>
</organism>
<keyword evidence="2 5" id="KW-0812">Transmembrane</keyword>
<sequence length="812" mass="91275">MSASTVSITANAAARRRPVVIGEKKPNIELLSGDAGVSQFNGIAGEDKLTGGGGKDLSHSIRGETILERSKEVVQIKKTSANAATEPRRTRKIVSKSERPRWVTAVSIFTKNLVLLVVILGLVQMIRKLALKSADSSGGSLVAVPDFERRIAEVESFLKTTTKMMQVQVEVVDRKIESEVGGLRRELSKKIEEKAGDFNNHLEKLDSKSETLEKKLGELGAMEFLRKEDFDKIFDELKNAKSTDYGDREMSLDEIRGIAREIVEKEIERHAADGLGRVDYALSSSGAMVVRHSEPYILGKGSGWFPKTSLTGVHRDSEKMLKPSFGEPGQCFPLKGDSGFVQIRLRTTIIPEAITLEHVDKILDASLIANEVIDSWQKQKEKGLICKLDIEKAYDSINWNFLMRVMHKMGFGARWMEWIWKCISTSKFSVLVNGVPAGFFSSSKGLRQGDLLSPYLFILGMEVLSALIRRAVDGGFISRCRIRGRGRTEMNISHLLFADDTIVFYEAKKEHLTYLSWILVWFEAASGLRINLAKSKIIPVGEVEEIEEMAAELGCRVGSLPSSYFGLPLGAHHKAPSMKVHLIKWEVVCTQKEKGGLGIRKLDLLNKALLGKWIWRFAHEKDNLWKKVILVKYGQEGFGWRTNEASGTFGMGVWKEILKETNWCWENLEFKVGKGTKVNFWTDRWCGNATLSQSFPQLYALAVHRNATVNEVWDSNFGQGGWNLRFSRGFNDWELDLIGDLLTMLRDFGISSEEESVFWKGGENGKFGVKEAYNLLIPPNEFAFPKKCIWVDKVQPKLPFLLGRPRGGRFLP</sequence>
<comment type="caution">
    <text evidence="7">The sequence shown here is derived from an EMBL/GenBank/DDBJ whole genome shotgun (WGS) entry which is preliminary data.</text>
</comment>
<dbReference type="Proteomes" id="UP000288805">
    <property type="component" value="Unassembled WGS sequence"/>
</dbReference>
<evidence type="ECO:0000256" key="1">
    <source>
        <dbReference type="ARBA" id="ARBA00004370"/>
    </source>
</evidence>
<dbReference type="InterPro" id="IPR043502">
    <property type="entry name" value="DNA/RNA_pol_sf"/>
</dbReference>
<proteinExistence type="predicted"/>
<dbReference type="Pfam" id="PF00078">
    <property type="entry name" value="RVT_1"/>
    <property type="match status" value="1"/>
</dbReference>
<evidence type="ECO:0000313" key="7">
    <source>
        <dbReference type="EMBL" id="RVX06643.1"/>
    </source>
</evidence>
<dbReference type="PANTHER" id="PTHR12911:SF8">
    <property type="entry name" value="KLAROID PROTEIN-RELATED"/>
    <property type="match status" value="1"/>
</dbReference>
<dbReference type="Pfam" id="PF07738">
    <property type="entry name" value="Sad1_UNC"/>
    <property type="match status" value="1"/>
</dbReference>
<dbReference type="InterPro" id="IPR045119">
    <property type="entry name" value="SUN1-5"/>
</dbReference>
<evidence type="ECO:0000256" key="4">
    <source>
        <dbReference type="ARBA" id="ARBA00023136"/>
    </source>
</evidence>
<feature type="transmembrane region" description="Helical" evidence="5">
    <location>
        <begin position="102"/>
        <end position="123"/>
    </location>
</feature>
<reference evidence="7 8" key="1">
    <citation type="journal article" date="2018" name="PLoS Genet.">
        <title>Population sequencing reveals clonal diversity and ancestral inbreeding in the grapevine cultivar Chardonnay.</title>
        <authorList>
            <person name="Roach M.J."/>
            <person name="Johnson D.L."/>
            <person name="Bohlmann J."/>
            <person name="van Vuuren H.J."/>
            <person name="Jones S.J."/>
            <person name="Pretorius I.S."/>
            <person name="Schmidt S.A."/>
            <person name="Borneman A.R."/>
        </authorList>
    </citation>
    <scope>NUCLEOTIDE SEQUENCE [LARGE SCALE GENOMIC DNA]</scope>
    <source>
        <strain evidence="8">cv. Chardonnay</strain>
        <tissue evidence="7">Leaf</tissue>
    </source>
</reference>
<dbReference type="EMBL" id="QGNW01000050">
    <property type="protein sequence ID" value="RVX06643.1"/>
    <property type="molecule type" value="Genomic_DNA"/>
</dbReference>
<dbReference type="InterPro" id="IPR012919">
    <property type="entry name" value="SUN_dom"/>
</dbReference>
<evidence type="ECO:0000259" key="6">
    <source>
        <dbReference type="PROSITE" id="PS50878"/>
    </source>
</evidence>
<name>A0A438JCG0_VITVI</name>
<feature type="domain" description="Reverse transcriptase" evidence="6">
    <location>
        <begin position="279"/>
        <end position="569"/>
    </location>
</feature>
<comment type="subcellular location">
    <subcellularLocation>
        <location evidence="1">Membrane</location>
    </subcellularLocation>
</comment>
<gene>
    <name evidence="7" type="primary">SUN1_1</name>
    <name evidence="7" type="ORF">CK203_029578</name>
</gene>
<dbReference type="GO" id="GO:0016020">
    <property type="term" value="C:membrane"/>
    <property type="evidence" value="ECO:0007669"/>
    <property type="project" value="UniProtKB-SubCell"/>
</dbReference>
<accession>A0A438JCG0</accession>